<dbReference type="InterPro" id="IPR029063">
    <property type="entry name" value="SAM-dependent_MTases_sf"/>
</dbReference>
<dbReference type="EMBL" id="BIFR01000001">
    <property type="protein sequence ID" value="GCE10498.1"/>
    <property type="molecule type" value="Genomic_DNA"/>
</dbReference>
<accession>A0A401ZU80</accession>
<name>A0A401ZU80_9CHLR</name>
<keyword evidence="2" id="KW-1185">Reference proteome</keyword>
<proteinExistence type="predicted"/>
<dbReference type="OrthoDB" id="262045at2"/>
<sequence length="210" mass="24661">MWRNIQNRLRRRRFRFFLALLATVPRPLTILDVGGTPDFWEQMQFADEGVTLTLYNLDPLQLAPSPGAIGQIVGDARNMTAFADQQFDIVFSNSVIEHVGDLQQQAAMAQEIQRVGRRYYIQTPNRYFPIEPHVLLPMFQFWPRQWQIWMLTHFKTPWGWRLESLEEVKEYVAGIRLLTGNELRHLFPGACLYRETFLGLTKSLTAYRGW</sequence>
<reference evidence="2" key="1">
    <citation type="submission" date="2018-12" db="EMBL/GenBank/DDBJ databases">
        <title>Tengunoibacter tsumagoiensis gen. nov., sp. nov., Dictyobacter kobayashii sp. nov., D. alpinus sp. nov., and D. joshuensis sp. nov. and description of Dictyobacteraceae fam. nov. within the order Ktedonobacterales isolated from Tengu-no-mugimeshi.</title>
        <authorList>
            <person name="Wang C.M."/>
            <person name="Zheng Y."/>
            <person name="Sakai Y."/>
            <person name="Toyoda A."/>
            <person name="Minakuchi Y."/>
            <person name="Abe K."/>
            <person name="Yokota A."/>
            <person name="Yabe S."/>
        </authorList>
    </citation>
    <scope>NUCLEOTIDE SEQUENCE [LARGE SCALE GENOMIC DNA]</scope>
    <source>
        <strain evidence="2">Uno3</strain>
    </source>
</reference>
<dbReference type="Gene3D" id="3.40.50.150">
    <property type="entry name" value="Vaccinia Virus protein VP39"/>
    <property type="match status" value="1"/>
</dbReference>
<dbReference type="Proteomes" id="UP000287352">
    <property type="component" value="Unassembled WGS sequence"/>
</dbReference>
<comment type="caution">
    <text evidence="1">The sequence shown here is derived from an EMBL/GenBank/DDBJ whole genome shotgun (WGS) entry which is preliminary data.</text>
</comment>
<organism evidence="1 2">
    <name type="scientific">Tengunoibacter tsumagoiensis</name>
    <dbReference type="NCBI Taxonomy" id="2014871"/>
    <lineage>
        <taxon>Bacteria</taxon>
        <taxon>Bacillati</taxon>
        <taxon>Chloroflexota</taxon>
        <taxon>Ktedonobacteria</taxon>
        <taxon>Ktedonobacterales</taxon>
        <taxon>Dictyobacteraceae</taxon>
        <taxon>Tengunoibacter</taxon>
    </lineage>
</organism>
<evidence type="ECO:0000313" key="2">
    <source>
        <dbReference type="Proteomes" id="UP000287352"/>
    </source>
</evidence>
<protein>
    <submittedName>
        <fullName evidence="1">Uncharacterized protein</fullName>
    </submittedName>
</protein>
<evidence type="ECO:0000313" key="1">
    <source>
        <dbReference type="EMBL" id="GCE10498.1"/>
    </source>
</evidence>
<dbReference type="SUPFAM" id="SSF53335">
    <property type="entry name" value="S-adenosyl-L-methionine-dependent methyltransferases"/>
    <property type="match status" value="1"/>
</dbReference>
<gene>
    <name evidence="1" type="ORF">KTT_03570</name>
</gene>
<dbReference type="RefSeq" id="WP_126578094.1">
    <property type="nucleotide sequence ID" value="NZ_BIFR01000001.1"/>
</dbReference>
<dbReference type="Pfam" id="PF13489">
    <property type="entry name" value="Methyltransf_23"/>
    <property type="match status" value="1"/>
</dbReference>
<dbReference type="AlphaFoldDB" id="A0A401ZU80"/>